<dbReference type="STRING" id="1344416.A0A139AC44"/>
<dbReference type="GO" id="GO:0000184">
    <property type="term" value="P:nuclear-transcribed mRNA catabolic process, nonsense-mediated decay"/>
    <property type="evidence" value="ECO:0007669"/>
    <property type="project" value="TreeGrafter"/>
</dbReference>
<keyword evidence="6" id="KW-0175">Coiled coil</keyword>
<name>A0A139AC44_GONPJ</name>
<feature type="domain" description="MIF4G" evidence="7">
    <location>
        <begin position="13"/>
        <end position="151"/>
    </location>
</feature>
<evidence type="ECO:0000313" key="10">
    <source>
        <dbReference type="EMBL" id="KXS13993.1"/>
    </source>
</evidence>
<reference evidence="10 11" key="1">
    <citation type="journal article" date="2015" name="Genome Biol. Evol.">
        <title>Phylogenomic analyses indicate that early fungi evolved digesting cell walls of algal ancestors of land plants.</title>
        <authorList>
            <person name="Chang Y."/>
            <person name="Wang S."/>
            <person name="Sekimoto S."/>
            <person name="Aerts A.L."/>
            <person name="Choi C."/>
            <person name="Clum A."/>
            <person name="LaButti K.M."/>
            <person name="Lindquist E.A."/>
            <person name="Yee Ngan C."/>
            <person name="Ohm R.A."/>
            <person name="Salamov A.A."/>
            <person name="Grigoriev I.V."/>
            <person name="Spatafora J.W."/>
            <person name="Berbee M.L."/>
        </authorList>
    </citation>
    <scope>NUCLEOTIDE SEQUENCE [LARGE SCALE GENOMIC DNA]</scope>
    <source>
        <strain evidence="10 11">JEL478</strain>
    </source>
</reference>
<gene>
    <name evidence="10" type="ORF">M427DRAFT_33426</name>
</gene>
<keyword evidence="4" id="KW-0508">mRNA splicing</keyword>
<dbReference type="Proteomes" id="UP000070544">
    <property type="component" value="Unassembled WGS sequence"/>
</dbReference>
<dbReference type="InterPro" id="IPR015172">
    <property type="entry name" value="MIF4G-like_typ-1"/>
</dbReference>
<accession>A0A139AC44</accession>
<dbReference type="Pfam" id="PF02854">
    <property type="entry name" value="MIF4G"/>
    <property type="match status" value="1"/>
</dbReference>
<evidence type="ECO:0000256" key="2">
    <source>
        <dbReference type="ARBA" id="ARBA00007413"/>
    </source>
</evidence>
<evidence type="ECO:0000256" key="3">
    <source>
        <dbReference type="ARBA" id="ARBA00022664"/>
    </source>
</evidence>
<keyword evidence="11" id="KW-1185">Reference proteome</keyword>
<dbReference type="AlphaFoldDB" id="A0A139AC44"/>
<dbReference type="GO" id="GO:0000339">
    <property type="term" value="F:RNA cap binding"/>
    <property type="evidence" value="ECO:0007669"/>
    <property type="project" value="InterPro"/>
</dbReference>
<evidence type="ECO:0000259" key="8">
    <source>
        <dbReference type="Pfam" id="PF09088"/>
    </source>
</evidence>
<sequence length="813" mass="92236">MAVYDYPWRSNLFLECLRDCTQSFPHKLGLYGTLSGLINVRRKEAAAEIVASSAAAFSDALATGNWMDARTALRFLGELANANVVSVSSLAALLKQILDEVSSMTASPARADQFANLVISALPWCAATIRRSAPAELEEIVRRISGHVESRRQAGRHLGLAALRPFRAELAEDGAGLPYEQVDELEAIWRQVSGLADEDWKAQLLHRPHESFDDKLTTASPHDLPAIQIREETPETRYPDQSVPLVIFDDSVNTGERSTTLVSLPPLNSPSRYIFCTLISDLLSILAHNHHALHISIAALPEYLDRARWQLEFWQPTHAAVEVVLREALKLPSPTQPLMFYATALGDLFRDQNMVTEAGPALGRAVRTLWERSALGLDVELSRRLAELLAVHLSNFGYQWTWDRWTEQLRRLPSHSIQVTFVRELVERCLRLAYKERLLDETLPQNWKDEDIAVKVLPQRWESADEGWRYGPKGDVEDERLKELATELVNALRSKKPGTAIKGIFDAIREHIRAKLGHEANEVAHWDGDTQHPSWDADADSVVRDVFAQAVMVVGCKSLSHLAMIVERSRAVWNDLFTSDLARAQLMTSLASFFRFRPQLLEIWCGRLINYRVLSVESILAWSLSPDHLNRTEGADPTPWYVLETTLRKVTLRRSQADERVARARDQVAFNQKRRDVGDGDFVYDENGNKFDGLTGPITSGETAAQREVQEAEEEVERMTREQKQAFLSVLQRFVRIITAKISETSMEDVDIERTPWWRWVYGFMRQIGREFGPEIRTFAKTLEITVFAEGDVDSRIMELWGELSAFYDAKIV</sequence>
<organism evidence="10 11">
    <name type="scientific">Gonapodya prolifera (strain JEL478)</name>
    <name type="common">Monoblepharis prolifera</name>
    <dbReference type="NCBI Taxonomy" id="1344416"/>
    <lineage>
        <taxon>Eukaryota</taxon>
        <taxon>Fungi</taxon>
        <taxon>Fungi incertae sedis</taxon>
        <taxon>Chytridiomycota</taxon>
        <taxon>Chytridiomycota incertae sedis</taxon>
        <taxon>Monoblepharidomycetes</taxon>
        <taxon>Monoblepharidales</taxon>
        <taxon>Gonapodyaceae</taxon>
        <taxon>Gonapodya</taxon>
    </lineage>
</organism>
<dbReference type="Pfam" id="PF09090">
    <property type="entry name" value="MIF4G_like_2"/>
    <property type="match status" value="1"/>
</dbReference>
<dbReference type="GO" id="GO:0008380">
    <property type="term" value="P:RNA splicing"/>
    <property type="evidence" value="ECO:0007669"/>
    <property type="project" value="UniProtKB-KW"/>
</dbReference>
<dbReference type="PANTHER" id="PTHR12412">
    <property type="entry name" value="CAP BINDING PROTEIN"/>
    <property type="match status" value="1"/>
</dbReference>
<dbReference type="Pfam" id="PF09088">
    <property type="entry name" value="MIF4G_like"/>
    <property type="match status" value="1"/>
</dbReference>
<dbReference type="GO" id="GO:0003729">
    <property type="term" value="F:mRNA binding"/>
    <property type="evidence" value="ECO:0007669"/>
    <property type="project" value="TreeGrafter"/>
</dbReference>
<comment type="subcellular location">
    <subcellularLocation>
        <location evidence="1">Nucleus</location>
    </subcellularLocation>
</comment>
<dbReference type="OMA" id="CAAEGLM"/>
<evidence type="ECO:0000259" key="7">
    <source>
        <dbReference type="Pfam" id="PF02854"/>
    </source>
</evidence>
<dbReference type="InterPro" id="IPR016024">
    <property type="entry name" value="ARM-type_fold"/>
</dbReference>
<evidence type="ECO:0000259" key="9">
    <source>
        <dbReference type="Pfam" id="PF09090"/>
    </source>
</evidence>
<evidence type="ECO:0000256" key="4">
    <source>
        <dbReference type="ARBA" id="ARBA00023187"/>
    </source>
</evidence>
<dbReference type="Gene3D" id="1.25.40.180">
    <property type="match status" value="3"/>
</dbReference>
<evidence type="ECO:0000256" key="5">
    <source>
        <dbReference type="ARBA" id="ARBA00023242"/>
    </source>
</evidence>
<evidence type="ECO:0000256" key="6">
    <source>
        <dbReference type="SAM" id="Coils"/>
    </source>
</evidence>
<keyword evidence="5" id="KW-0539">Nucleus</keyword>
<dbReference type="GO" id="GO:0005846">
    <property type="term" value="C:nuclear cap binding complex"/>
    <property type="evidence" value="ECO:0007669"/>
    <property type="project" value="InterPro"/>
</dbReference>
<proteinExistence type="inferred from homology"/>
<dbReference type="GO" id="GO:0005634">
    <property type="term" value="C:nucleus"/>
    <property type="evidence" value="ECO:0007669"/>
    <property type="project" value="UniProtKB-SubCell"/>
</dbReference>
<dbReference type="GO" id="GO:0006406">
    <property type="term" value="P:mRNA export from nucleus"/>
    <property type="evidence" value="ECO:0007669"/>
    <property type="project" value="InterPro"/>
</dbReference>
<dbReference type="OrthoDB" id="10252707at2759"/>
<protein>
    <submittedName>
        <fullName evidence="10">ARM repeat-containing protein</fullName>
    </submittedName>
</protein>
<dbReference type="SUPFAM" id="SSF48371">
    <property type="entry name" value="ARM repeat"/>
    <property type="match status" value="3"/>
</dbReference>
<comment type="similarity">
    <text evidence="2">Belongs to the NCBP1 family.</text>
</comment>
<evidence type="ECO:0000313" key="11">
    <source>
        <dbReference type="Proteomes" id="UP000070544"/>
    </source>
</evidence>
<dbReference type="InterPro" id="IPR003890">
    <property type="entry name" value="MIF4G-like_typ-3"/>
</dbReference>
<feature type="domain" description="MIF4G-like type 1" evidence="8">
    <location>
        <begin position="298"/>
        <end position="444"/>
    </location>
</feature>
<dbReference type="InterPro" id="IPR027159">
    <property type="entry name" value="CBP80"/>
</dbReference>
<evidence type="ECO:0000256" key="1">
    <source>
        <dbReference type="ARBA" id="ARBA00004123"/>
    </source>
</evidence>
<dbReference type="EMBL" id="KQ965772">
    <property type="protein sequence ID" value="KXS13993.1"/>
    <property type="molecule type" value="Genomic_DNA"/>
</dbReference>
<feature type="domain" description="MIF4G-like type 2" evidence="9">
    <location>
        <begin position="477"/>
        <end position="776"/>
    </location>
</feature>
<dbReference type="PANTHER" id="PTHR12412:SF2">
    <property type="entry name" value="NUCLEAR CAP-BINDING PROTEIN SUBUNIT 1"/>
    <property type="match status" value="1"/>
</dbReference>
<dbReference type="InterPro" id="IPR015174">
    <property type="entry name" value="MIF4G-like_typ-2"/>
</dbReference>
<feature type="coiled-coil region" evidence="6">
    <location>
        <begin position="702"/>
        <end position="729"/>
    </location>
</feature>
<keyword evidence="3" id="KW-0507">mRNA processing</keyword>
<dbReference type="GO" id="GO:0006397">
    <property type="term" value="P:mRNA processing"/>
    <property type="evidence" value="ECO:0007669"/>
    <property type="project" value="UniProtKB-KW"/>
</dbReference>